<evidence type="ECO:0000256" key="3">
    <source>
        <dbReference type="ARBA" id="ARBA00022603"/>
    </source>
</evidence>
<accession>A0ABW0NML1</accession>
<evidence type="ECO:0000313" key="12">
    <source>
        <dbReference type="Proteomes" id="UP001596039"/>
    </source>
</evidence>
<evidence type="ECO:0000256" key="5">
    <source>
        <dbReference type="ARBA" id="ARBA00022763"/>
    </source>
</evidence>
<name>A0ABW0NML1_9MICO</name>
<dbReference type="PANTHER" id="PTHR10815:SF5">
    <property type="entry name" value="METHYLATED-DNA--PROTEIN-CYSTEINE METHYLTRANSFERASE"/>
    <property type="match status" value="1"/>
</dbReference>
<evidence type="ECO:0000256" key="6">
    <source>
        <dbReference type="ARBA" id="ARBA00023204"/>
    </source>
</evidence>
<feature type="active site" description="Nucleophile; methyl group acceptor" evidence="8">
    <location>
        <position position="132"/>
    </location>
</feature>
<dbReference type="PROSITE" id="PS00374">
    <property type="entry name" value="MGMT"/>
    <property type="match status" value="1"/>
</dbReference>
<keyword evidence="2 8" id="KW-0963">Cytoplasm</keyword>
<dbReference type="EC" id="2.1.1.63" evidence="8"/>
<dbReference type="InterPro" id="IPR001497">
    <property type="entry name" value="MethylDNA_cys_MeTrfase_AS"/>
</dbReference>
<dbReference type="Pfam" id="PF02870">
    <property type="entry name" value="Methyltransf_1N"/>
    <property type="match status" value="1"/>
</dbReference>
<proteinExistence type="inferred from homology"/>
<keyword evidence="6 8" id="KW-0234">DNA repair</keyword>
<evidence type="ECO:0000256" key="8">
    <source>
        <dbReference type="HAMAP-Rule" id="MF_00772"/>
    </source>
</evidence>
<dbReference type="CDD" id="cd06445">
    <property type="entry name" value="ATase"/>
    <property type="match status" value="1"/>
</dbReference>
<dbReference type="GO" id="GO:0003908">
    <property type="term" value="F:methylated-DNA-[protein]-cysteine S-methyltransferase activity"/>
    <property type="evidence" value="ECO:0007669"/>
    <property type="project" value="UniProtKB-EC"/>
</dbReference>
<dbReference type="InterPro" id="IPR036388">
    <property type="entry name" value="WH-like_DNA-bd_sf"/>
</dbReference>
<dbReference type="InterPro" id="IPR036631">
    <property type="entry name" value="MGMT_N_sf"/>
</dbReference>
<keyword evidence="12" id="KW-1185">Reference proteome</keyword>
<dbReference type="RefSeq" id="WP_386738798.1">
    <property type="nucleotide sequence ID" value="NZ_JBHSMG010000001.1"/>
</dbReference>
<dbReference type="NCBIfam" id="TIGR00589">
    <property type="entry name" value="ogt"/>
    <property type="match status" value="1"/>
</dbReference>
<keyword evidence="5 8" id="KW-0227">DNA damage</keyword>
<evidence type="ECO:0000256" key="7">
    <source>
        <dbReference type="ARBA" id="ARBA00049348"/>
    </source>
</evidence>
<comment type="miscellaneous">
    <text evidence="8">This enzyme catalyzes only one turnover and therefore is not strictly catalytic. According to one definition, an enzyme is a biocatalyst that acts repeatedly and over many reaction cycles.</text>
</comment>
<keyword evidence="4 8" id="KW-0808">Transferase</keyword>
<reference evidence="12" key="1">
    <citation type="journal article" date="2019" name="Int. J. Syst. Evol. Microbiol.">
        <title>The Global Catalogue of Microorganisms (GCM) 10K type strain sequencing project: providing services to taxonomists for standard genome sequencing and annotation.</title>
        <authorList>
            <consortium name="The Broad Institute Genomics Platform"/>
            <consortium name="The Broad Institute Genome Sequencing Center for Infectious Disease"/>
            <person name="Wu L."/>
            <person name="Ma J."/>
        </authorList>
    </citation>
    <scope>NUCLEOTIDE SEQUENCE [LARGE SCALE GENOMIC DNA]</scope>
    <source>
        <strain evidence="12">CGMCC 4.6997</strain>
    </source>
</reference>
<dbReference type="HAMAP" id="MF_00772">
    <property type="entry name" value="OGT"/>
    <property type="match status" value="1"/>
</dbReference>
<evidence type="ECO:0000259" key="9">
    <source>
        <dbReference type="Pfam" id="PF01035"/>
    </source>
</evidence>
<dbReference type="PANTHER" id="PTHR10815">
    <property type="entry name" value="METHYLATED-DNA--PROTEIN-CYSTEINE METHYLTRANSFERASE"/>
    <property type="match status" value="1"/>
</dbReference>
<comment type="subcellular location">
    <subcellularLocation>
        <location evidence="8">Cytoplasm</location>
    </subcellularLocation>
</comment>
<dbReference type="Gene3D" id="3.30.160.70">
    <property type="entry name" value="Methylated DNA-protein cysteine methyltransferase domain"/>
    <property type="match status" value="1"/>
</dbReference>
<comment type="caution">
    <text evidence="11">The sequence shown here is derived from an EMBL/GenBank/DDBJ whole genome shotgun (WGS) entry which is preliminary data.</text>
</comment>
<keyword evidence="3 8" id="KW-0489">Methyltransferase</keyword>
<sequence length="184" mass="19621">MTAIDTPTHLRRLASPIGRIEVVGNGEAIVSLSIEHEGRLPWDGVPEQSDPVLDRAVEQLEQYFAGHRKDFDLPLSLAGTAFQLSVWEQLVELDFGEVVSYGELGRATGRETAGRAVGGAVGSNPIPIIVPCHRVLGSDGRITGYSGGEGIPTKSWLLRHEGIAHKAPDAATVDVTLELDIPAA</sequence>
<dbReference type="Proteomes" id="UP001596039">
    <property type="component" value="Unassembled WGS sequence"/>
</dbReference>
<comment type="function">
    <text evidence="8">Involved in the cellular defense against the biological effects of O6-methylguanine (O6-MeG) and O4-methylthymine (O4-MeT) in DNA. Repairs the methylated nucleobase in DNA by stoichiometrically transferring the methyl group to a cysteine residue in the enzyme. This is a suicide reaction: the enzyme is irreversibly inactivated.</text>
</comment>
<dbReference type="SUPFAM" id="SSF53155">
    <property type="entry name" value="Methylated DNA-protein cysteine methyltransferase domain"/>
    <property type="match status" value="1"/>
</dbReference>
<organism evidence="11 12">
    <name type="scientific">Lysinimonas soli</name>
    <dbReference type="NCBI Taxonomy" id="1074233"/>
    <lineage>
        <taxon>Bacteria</taxon>
        <taxon>Bacillati</taxon>
        <taxon>Actinomycetota</taxon>
        <taxon>Actinomycetes</taxon>
        <taxon>Micrococcales</taxon>
        <taxon>Microbacteriaceae</taxon>
        <taxon>Lysinimonas</taxon>
    </lineage>
</organism>
<feature type="domain" description="Methylated-DNA-[protein]-cysteine S-methyltransferase DNA binding" evidence="9">
    <location>
        <begin position="81"/>
        <end position="163"/>
    </location>
</feature>
<dbReference type="Gene3D" id="1.10.10.10">
    <property type="entry name" value="Winged helix-like DNA-binding domain superfamily/Winged helix DNA-binding domain"/>
    <property type="match status" value="1"/>
</dbReference>
<comment type="similarity">
    <text evidence="8">Belongs to the MGMT family.</text>
</comment>
<dbReference type="EMBL" id="JBHSMG010000001">
    <property type="protein sequence ID" value="MFC5501198.1"/>
    <property type="molecule type" value="Genomic_DNA"/>
</dbReference>
<protein>
    <recommendedName>
        <fullName evidence="8">Methylated-DNA--protein-cysteine methyltransferase</fullName>
        <ecNumber evidence="8">2.1.1.63</ecNumber>
    </recommendedName>
    <alternativeName>
        <fullName evidence="8">6-O-methylguanine-DNA methyltransferase</fullName>
        <shortName evidence="8">MGMT</shortName>
    </alternativeName>
    <alternativeName>
        <fullName evidence="8">O-6-methylguanine-DNA-alkyltransferase</fullName>
    </alternativeName>
</protein>
<comment type="catalytic activity">
    <reaction evidence="1 8">
        <text>a 4-O-methyl-thymidine in DNA + L-cysteinyl-[protein] = a thymidine in DNA + S-methyl-L-cysteinyl-[protein]</text>
        <dbReference type="Rhea" id="RHEA:53428"/>
        <dbReference type="Rhea" id="RHEA-COMP:10131"/>
        <dbReference type="Rhea" id="RHEA-COMP:10132"/>
        <dbReference type="Rhea" id="RHEA-COMP:13555"/>
        <dbReference type="Rhea" id="RHEA-COMP:13556"/>
        <dbReference type="ChEBI" id="CHEBI:29950"/>
        <dbReference type="ChEBI" id="CHEBI:82612"/>
        <dbReference type="ChEBI" id="CHEBI:137386"/>
        <dbReference type="ChEBI" id="CHEBI:137387"/>
        <dbReference type="EC" id="2.1.1.63"/>
    </reaction>
</comment>
<feature type="domain" description="Methylguanine DNA methyltransferase ribonuclease-like" evidence="10">
    <location>
        <begin position="14"/>
        <end position="77"/>
    </location>
</feature>
<dbReference type="GO" id="GO:0032259">
    <property type="term" value="P:methylation"/>
    <property type="evidence" value="ECO:0007669"/>
    <property type="project" value="UniProtKB-KW"/>
</dbReference>
<dbReference type="Pfam" id="PF01035">
    <property type="entry name" value="DNA_binding_1"/>
    <property type="match status" value="1"/>
</dbReference>
<evidence type="ECO:0000256" key="1">
    <source>
        <dbReference type="ARBA" id="ARBA00001286"/>
    </source>
</evidence>
<dbReference type="InterPro" id="IPR014048">
    <property type="entry name" value="MethylDNA_cys_MeTrfase_DNA-bd"/>
</dbReference>
<dbReference type="InterPro" id="IPR023546">
    <property type="entry name" value="MGMT"/>
</dbReference>
<evidence type="ECO:0000256" key="2">
    <source>
        <dbReference type="ARBA" id="ARBA00022490"/>
    </source>
</evidence>
<comment type="catalytic activity">
    <reaction evidence="7 8">
        <text>a 6-O-methyl-2'-deoxyguanosine in DNA + L-cysteinyl-[protein] = S-methyl-L-cysteinyl-[protein] + a 2'-deoxyguanosine in DNA</text>
        <dbReference type="Rhea" id="RHEA:24000"/>
        <dbReference type="Rhea" id="RHEA-COMP:10131"/>
        <dbReference type="Rhea" id="RHEA-COMP:10132"/>
        <dbReference type="Rhea" id="RHEA-COMP:11367"/>
        <dbReference type="Rhea" id="RHEA-COMP:11368"/>
        <dbReference type="ChEBI" id="CHEBI:29950"/>
        <dbReference type="ChEBI" id="CHEBI:82612"/>
        <dbReference type="ChEBI" id="CHEBI:85445"/>
        <dbReference type="ChEBI" id="CHEBI:85448"/>
        <dbReference type="EC" id="2.1.1.63"/>
    </reaction>
</comment>
<dbReference type="InterPro" id="IPR008332">
    <property type="entry name" value="MethylG_MeTrfase_N"/>
</dbReference>
<gene>
    <name evidence="11" type="ORF">ACFPJ4_02975</name>
</gene>
<dbReference type="SUPFAM" id="SSF46767">
    <property type="entry name" value="Methylated DNA-protein cysteine methyltransferase, C-terminal domain"/>
    <property type="match status" value="1"/>
</dbReference>
<evidence type="ECO:0000259" key="10">
    <source>
        <dbReference type="Pfam" id="PF02870"/>
    </source>
</evidence>
<evidence type="ECO:0000313" key="11">
    <source>
        <dbReference type="EMBL" id="MFC5501198.1"/>
    </source>
</evidence>
<evidence type="ECO:0000256" key="4">
    <source>
        <dbReference type="ARBA" id="ARBA00022679"/>
    </source>
</evidence>
<dbReference type="InterPro" id="IPR036217">
    <property type="entry name" value="MethylDNA_cys_MeTrfase_DNAb"/>
</dbReference>